<accession>A0A8S1Q2U0</accession>
<dbReference type="OMA" id="CKSNCKI"/>
<protein>
    <submittedName>
        <fullName evidence="1">Uncharacterized protein</fullName>
    </submittedName>
</protein>
<evidence type="ECO:0000313" key="1">
    <source>
        <dbReference type="EMBL" id="CAD8109462.1"/>
    </source>
</evidence>
<evidence type="ECO:0000313" key="2">
    <source>
        <dbReference type="Proteomes" id="UP000688137"/>
    </source>
</evidence>
<name>A0A8S1Q2U0_PARPR</name>
<dbReference type="EMBL" id="CAJJDM010000144">
    <property type="protein sequence ID" value="CAD8109462.1"/>
    <property type="molecule type" value="Genomic_DNA"/>
</dbReference>
<dbReference type="Proteomes" id="UP000688137">
    <property type="component" value="Unassembled WGS sequence"/>
</dbReference>
<keyword evidence="2" id="KW-1185">Reference proteome</keyword>
<dbReference type="AlphaFoldDB" id="A0A8S1Q2U0"/>
<gene>
    <name evidence="1" type="ORF">PPRIM_AZ9-3.1.T1400155</name>
</gene>
<comment type="caution">
    <text evidence="1">The sequence shown here is derived from an EMBL/GenBank/DDBJ whole genome shotgun (WGS) entry which is preliminary data.</text>
</comment>
<proteinExistence type="predicted"/>
<reference evidence="1" key="1">
    <citation type="submission" date="2021-01" db="EMBL/GenBank/DDBJ databases">
        <authorList>
            <consortium name="Genoscope - CEA"/>
            <person name="William W."/>
        </authorList>
    </citation>
    <scope>NUCLEOTIDE SEQUENCE</scope>
</reference>
<organism evidence="1 2">
    <name type="scientific">Paramecium primaurelia</name>
    <dbReference type="NCBI Taxonomy" id="5886"/>
    <lineage>
        <taxon>Eukaryota</taxon>
        <taxon>Sar</taxon>
        <taxon>Alveolata</taxon>
        <taxon>Ciliophora</taxon>
        <taxon>Intramacronucleata</taxon>
        <taxon>Oligohymenophorea</taxon>
        <taxon>Peniculida</taxon>
        <taxon>Parameciidae</taxon>
        <taxon>Paramecium</taxon>
    </lineage>
</organism>
<sequence length="273" mass="32190">MQQEVDPEFAFSGVINKESKKIYDGLMKIKRNDPFYICVTNKVDFLSIGRTNSHHFTLQVDKIKTNQPMIIERIDLEAFKQALSLLRMDMQYQISFLNYQLNFKTQIEENTQMNTYSCKSNCKIPILVNCDKEQVKMLLNLQIQNTLVHLEFQDCDSFRLISQQYKALKLHRIQFEIIPEQTQLRLQTYFETDYNMIMKYHFNNFKILDKNITEKEKFTYNSDEFVDSISMLDKDSTLTFLLTNNGTLLIGVLGGQVYSTKSLLSRIIVHDDY</sequence>